<comment type="similarity">
    <text evidence="2">Belongs to the outer membrane factor (OMF) (TC 1.B.17) family.</text>
</comment>
<sequence length="539" mass="58574">MTMWGNGMMTRTGLCRTAGALLLAGVAWPALAQDDRVPAPRAAPMVFAPVTPRELATGPDSPDMQREVRDLREAIRLTYWGNPTILSQRATVRSTDNRYPAARAAYGLTLSAEATHGYQRDRVQTPPAGFVGSQGWSTVATAILNQPLFTFGRASGGEKVALAQIAFARDTLRLNETQTLLGAITAYISVIRDRQAVSIARQNLALLDRQLGDSRERFRVREITSSDLQQIETRVELGRAQLIQAEGQLGATEAQFVQLVGAQPGDLASPDALVIPVASLEQAYDTSDTRSPVIRAAQSREKISRATVQALKAEFGPRIDARGTATYDAVSPYSNNLRTTQLRGEIVLSMPLLDANLRLSRQREAEQANAADWRLIDQAVRDAHASIASNWKQMAASRAALDNFQLAIDAAQKAYDGAVIQEKAGARTTLDVLDLARDLLNVRNSYNAALANEYIGRANVLAAMGLLEAPELVPDIDRYDPAIYYDQVDGRGDLPLVTDVLFGLDRAVSGQVSTDRAIVDPGAQVRVTETRPLPPPRQP</sequence>
<evidence type="ECO:0000256" key="4">
    <source>
        <dbReference type="ARBA" id="ARBA00022452"/>
    </source>
</evidence>
<feature type="chain" id="PRO_5019200556" evidence="8">
    <location>
        <begin position="33"/>
        <end position="539"/>
    </location>
</feature>
<keyword evidence="5" id="KW-0812">Transmembrane</keyword>
<comment type="subcellular location">
    <subcellularLocation>
        <location evidence="1">Cell outer membrane</location>
    </subcellularLocation>
</comment>
<evidence type="ECO:0000256" key="3">
    <source>
        <dbReference type="ARBA" id="ARBA00022448"/>
    </source>
</evidence>
<dbReference type="GO" id="GO:0015288">
    <property type="term" value="F:porin activity"/>
    <property type="evidence" value="ECO:0007669"/>
    <property type="project" value="TreeGrafter"/>
</dbReference>
<dbReference type="GO" id="GO:0009279">
    <property type="term" value="C:cell outer membrane"/>
    <property type="evidence" value="ECO:0007669"/>
    <property type="project" value="UniProtKB-SubCell"/>
</dbReference>
<dbReference type="Gene3D" id="1.20.1600.10">
    <property type="entry name" value="Outer membrane efflux proteins (OEP)"/>
    <property type="match status" value="1"/>
</dbReference>
<dbReference type="Proteomes" id="UP000282977">
    <property type="component" value="Unassembled WGS sequence"/>
</dbReference>
<comment type="caution">
    <text evidence="9">The sequence shown here is derived from an EMBL/GenBank/DDBJ whole genome shotgun (WGS) entry which is preliminary data.</text>
</comment>
<evidence type="ECO:0000256" key="1">
    <source>
        <dbReference type="ARBA" id="ARBA00004442"/>
    </source>
</evidence>
<dbReference type="InterPro" id="IPR051906">
    <property type="entry name" value="TolC-like"/>
</dbReference>
<dbReference type="Pfam" id="PF02321">
    <property type="entry name" value="OEP"/>
    <property type="match status" value="2"/>
</dbReference>
<evidence type="ECO:0000313" key="10">
    <source>
        <dbReference type="Proteomes" id="UP000282977"/>
    </source>
</evidence>
<protein>
    <submittedName>
        <fullName evidence="9">Type I secretion protein TolC</fullName>
    </submittedName>
</protein>
<dbReference type="SUPFAM" id="SSF56954">
    <property type="entry name" value="Outer membrane efflux proteins (OEP)"/>
    <property type="match status" value="1"/>
</dbReference>
<evidence type="ECO:0000256" key="6">
    <source>
        <dbReference type="ARBA" id="ARBA00023136"/>
    </source>
</evidence>
<keyword evidence="3" id="KW-0813">Transport</keyword>
<proteinExistence type="inferred from homology"/>
<feature type="signal peptide" evidence="8">
    <location>
        <begin position="1"/>
        <end position="32"/>
    </location>
</feature>
<name>A0A437J5I2_9SPHN</name>
<dbReference type="PANTHER" id="PTHR30026">
    <property type="entry name" value="OUTER MEMBRANE PROTEIN TOLC"/>
    <property type="match status" value="1"/>
</dbReference>
<evidence type="ECO:0000256" key="8">
    <source>
        <dbReference type="SAM" id="SignalP"/>
    </source>
</evidence>
<accession>A0A437J5I2</accession>
<reference evidence="9 10" key="1">
    <citation type="submission" date="2019-01" db="EMBL/GenBank/DDBJ databases">
        <authorList>
            <person name="Chen W.-M."/>
        </authorList>
    </citation>
    <scope>NUCLEOTIDE SEQUENCE [LARGE SCALE GENOMIC DNA]</scope>
    <source>
        <strain evidence="9 10">TLA-22</strain>
    </source>
</reference>
<keyword evidence="4" id="KW-1134">Transmembrane beta strand</keyword>
<evidence type="ECO:0000256" key="7">
    <source>
        <dbReference type="ARBA" id="ARBA00023237"/>
    </source>
</evidence>
<organism evidence="9 10">
    <name type="scientific">Sphingobium algorifonticola</name>
    <dbReference type="NCBI Taxonomy" id="2008318"/>
    <lineage>
        <taxon>Bacteria</taxon>
        <taxon>Pseudomonadati</taxon>
        <taxon>Pseudomonadota</taxon>
        <taxon>Alphaproteobacteria</taxon>
        <taxon>Sphingomonadales</taxon>
        <taxon>Sphingomonadaceae</taxon>
        <taxon>Sphingobium</taxon>
    </lineage>
</organism>
<keyword evidence="7" id="KW-0998">Cell outer membrane</keyword>
<keyword evidence="8" id="KW-0732">Signal</keyword>
<dbReference type="InterPro" id="IPR003423">
    <property type="entry name" value="OMP_efflux"/>
</dbReference>
<dbReference type="OrthoDB" id="7498903at2"/>
<evidence type="ECO:0000313" key="9">
    <source>
        <dbReference type="EMBL" id="RVT39895.1"/>
    </source>
</evidence>
<dbReference type="PANTHER" id="PTHR30026:SF22">
    <property type="entry name" value="OUTER MEMBRANE EFFLUX PROTEIN"/>
    <property type="match status" value="1"/>
</dbReference>
<dbReference type="GO" id="GO:1990281">
    <property type="term" value="C:efflux pump complex"/>
    <property type="evidence" value="ECO:0007669"/>
    <property type="project" value="TreeGrafter"/>
</dbReference>
<evidence type="ECO:0000256" key="5">
    <source>
        <dbReference type="ARBA" id="ARBA00022692"/>
    </source>
</evidence>
<gene>
    <name evidence="9" type="ORF">ENE74_14265</name>
</gene>
<keyword evidence="6" id="KW-0472">Membrane</keyword>
<evidence type="ECO:0000256" key="2">
    <source>
        <dbReference type="ARBA" id="ARBA00007613"/>
    </source>
</evidence>
<dbReference type="GO" id="GO:0015562">
    <property type="term" value="F:efflux transmembrane transporter activity"/>
    <property type="evidence" value="ECO:0007669"/>
    <property type="project" value="InterPro"/>
</dbReference>
<dbReference type="AlphaFoldDB" id="A0A437J5I2"/>
<dbReference type="EMBL" id="RZUL01000005">
    <property type="protein sequence ID" value="RVT39895.1"/>
    <property type="molecule type" value="Genomic_DNA"/>
</dbReference>
<keyword evidence="10" id="KW-1185">Reference proteome</keyword>